<dbReference type="EMBL" id="FNZK01000010">
    <property type="protein sequence ID" value="SEJ55366.1"/>
    <property type="molecule type" value="Genomic_DNA"/>
</dbReference>
<dbReference type="STRING" id="84035.SAMN05660742_11057"/>
<dbReference type="InterPro" id="IPR025394">
    <property type="entry name" value="DUF4127"/>
</dbReference>
<dbReference type="Pfam" id="PF13552">
    <property type="entry name" value="DUF4127"/>
    <property type="match status" value="1"/>
</dbReference>
<dbReference type="RefSeq" id="WP_091831649.1">
    <property type="nucleotide sequence ID" value="NZ_FNZK01000010.1"/>
</dbReference>
<evidence type="ECO:0000313" key="2">
    <source>
        <dbReference type="EMBL" id="SEJ55366.1"/>
    </source>
</evidence>
<proteinExistence type="predicted"/>
<accession>A0A1H6ZRS5</accession>
<reference evidence="3" key="1">
    <citation type="submission" date="2016-10" db="EMBL/GenBank/DDBJ databases">
        <authorList>
            <person name="Varghese N."/>
            <person name="Submissions S."/>
        </authorList>
    </citation>
    <scope>NUCLEOTIDE SEQUENCE [LARGE SCALE GENOMIC DNA]</scope>
    <source>
        <strain evidence="3">DSM 2179</strain>
    </source>
</reference>
<gene>
    <name evidence="2" type="ORF">SAMN05660742_11057</name>
</gene>
<feature type="signal peptide" evidence="1">
    <location>
        <begin position="1"/>
        <end position="23"/>
    </location>
</feature>
<keyword evidence="3" id="KW-1185">Reference proteome</keyword>
<evidence type="ECO:0008006" key="4">
    <source>
        <dbReference type="Google" id="ProtNLM"/>
    </source>
</evidence>
<evidence type="ECO:0000313" key="3">
    <source>
        <dbReference type="Proteomes" id="UP000199662"/>
    </source>
</evidence>
<name>A0A1H6ZRS5_9FIRM</name>
<dbReference type="AlphaFoldDB" id="A0A1H6ZRS5"/>
<evidence type="ECO:0000256" key="1">
    <source>
        <dbReference type="SAM" id="SignalP"/>
    </source>
</evidence>
<keyword evidence="1" id="KW-0732">Signal</keyword>
<feature type="chain" id="PRO_5011691506" description="DUF4127 family protein" evidence="1">
    <location>
        <begin position="24"/>
        <end position="526"/>
    </location>
</feature>
<protein>
    <recommendedName>
        <fullName evidence="4">DUF4127 family protein</fullName>
    </recommendedName>
</protein>
<organism evidence="2 3">
    <name type="scientific">Propionispira arboris</name>
    <dbReference type="NCBI Taxonomy" id="84035"/>
    <lineage>
        <taxon>Bacteria</taxon>
        <taxon>Bacillati</taxon>
        <taxon>Bacillota</taxon>
        <taxon>Negativicutes</taxon>
        <taxon>Selenomonadales</taxon>
        <taxon>Selenomonadaceae</taxon>
        <taxon>Propionispira</taxon>
    </lineage>
</organism>
<dbReference type="Proteomes" id="UP000199662">
    <property type="component" value="Unassembled WGS sequence"/>
</dbReference>
<sequence>MKKIVCLLLMCFCIVALTLPVLASPLKPKILFVPHDDRPVSFAQTADTVRNLDYDLVLPPQNLLGNRTDLGHPDELWQWVFAQAKNADALVLSSDSLLYGSLVGSRKHAYTQADIIKRVEQFAQLKAQNPRLKIYVFGSIMRTPRDGAASGTEEPSYYAKYGASIFRLTELQDKSETEGLSGSEKKEQAKLETVIPTKAIGDWMKRRQTNFAASSRLIELSRAGTFNYLALGRDDNAPYSQTHKESRLLSKQGEDLGVTKFQALAGIDEIGMVLMTRAVNDLSSNIPFVTVRYADGIGAATVPSYSDEAISQSIRSHLLAAGAIQIPGLKRADLVLLVNTNKDGKTLEANWPQNTIVPRDNTLSFAKMVDLYVSQGYHVGVGDIAFSNGADNALMAELAKRNLLPKLTAYSGWNTATNSTGFVLGQGIMAPKMTLQAKNNLLAVRYLDDWAYQANIRQSVAGELSKIPGTGSYGQLDQKKADAVKATVEKMNIFVKQNLSDMEIDKISIDFPWNRMFETAVTIQSR</sequence>